<name>A0ABQ7VYG1_SOLTU</name>
<reference evidence="4 5" key="1">
    <citation type="journal article" date="2021" name="bioRxiv">
        <title>Chromosome-scale and haplotype-resolved genome assembly of a tetraploid potato cultivar.</title>
        <authorList>
            <person name="Sun H."/>
            <person name="Jiao W.-B."/>
            <person name="Krause K."/>
            <person name="Campoy J.A."/>
            <person name="Goel M."/>
            <person name="Folz-Donahue K."/>
            <person name="Kukat C."/>
            <person name="Huettel B."/>
            <person name="Schneeberger K."/>
        </authorList>
    </citation>
    <scope>NUCLEOTIDE SEQUENCE [LARGE SCALE GENOMIC DNA]</scope>
    <source>
        <strain evidence="4">SolTubOtavaFocal</strain>
        <tissue evidence="4">Leaves</tissue>
    </source>
</reference>
<dbReference type="Pfam" id="PF13976">
    <property type="entry name" value="gag_pre-integrs"/>
    <property type="match status" value="1"/>
</dbReference>
<gene>
    <name evidence="4" type="ORF">KY290_010679</name>
</gene>
<dbReference type="Pfam" id="PF22936">
    <property type="entry name" value="Pol_BBD"/>
    <property type="match status" value="1"/>
</dbReference>
<dbReference type="InterPro" id="IPR054722">
    <property type="entry name" value="PolX-like_BBD"/>
</dbReference>
<dbReference type="Proteomes" id="UP000826656">
    <property type="component" value="Unassembled WGS sequence"/>
</dbReference>
<organism evidence="4 5">
    <name type="scientific">Solanum tuberosum</name>
    <name type="common">Potato</name>
    <dbReference type="NCBI Taxonomy" id="4113"/>
    <lineage>
        <taxon>Eukaryota</taxon>
        <taxon>Viridiplantae</taxon>
        <taxon>Streptophyta</taxon>
        <taxon>Embryophyta</taxon>
        <taxon>Tracheophyta</taxon>
        <taxon>Spermatophyta</taxon>
        <taxon>Magnoliopsida</taxon>
        <taxon>eudicotyledons</taxon>
        <taxon>Gunneridae</taxon>
        <taxon>Pentapetalae</taxon>
        <taxon>asterids</taxon>
        <taxon>lamiids</taxon>
        <taxon>Solanales</taxon>
        <taxon>Solanaceae</taxon>
        <taxon>Solanoideae</taxon>
        <taxon>Solaneae</taxon>
        <taxon>Solanum</taxon>
    </lineage>
</organism>
<evidence type="ECO:0008006" key="6">
    <source>
        <dbReference type="Google" id="ProtNLM"/>
    </source>
</evidence>
<dbReference type="PANTHER" id="PTHR47592">
    <property type="entry name" value="PBF68 PROTEIN"/>
    <property type="match status" value="1"/>
</dbReference>
<keyword evidence="5" id="KW-1185">Reference proteome</keyword>
<protein>
    <recommendedName>
        <fullName evidence="6">GAG-pre-integrase domain-containing protein</fullName>
    </recommendedName>
</protein>
<feature type="region of interest" description="Disordered" evidence="1">
    <location>
        <begin position="1"/>
        <end position="42"/>
    </location>
</feature>
<dbReference type="EMBL" id="JAIVGD010000005">
    <property type="protein sequence ID" value="KAH0773542.1"/>
    <property type="molecule type" value="Genomic_DNA"/>
</dbReference>
<evidence type="ECO:0000313" key="5">
    <source>
        <dbReference type="Proteomes" id="UP000826656"/>
    </source>
</evidence>
<proteinExistence type="predicted"/>
<comment type="caution">
    <text evidence="4">The sequence shown here is derived from an EMBL/GenBank/DDBJ whole genome shotgun (WGS) entry which is preliminary data.</text>
</comment>
<dbReference type="InterPro" id="IPR025724">
    <property type="entry name" value="GAG-pre-integrase_dom"/>
</dbReference>
<feature type="domain" description="GAG-pre-integrase" evidence="2">
    <location>
        <begin position="207"/>
        <end position="260"/>
    </location>
</feature>
<evidence type="ECO:0000256" key="1">
    <source>
        <dbReference type="SAM" id="MobiDB-lite"/>
    </source>
</evidence>
<sequence>MARNLEPNATLFSRDKNKKKNTSFESRNNEKESNGEKASGGNFDNRSAIDACFTIEVTERRNDDVVPIQALYNNDSYKQEWILDSGCSHPVTGNDSLLSELRQHKRERVVVTGNNSTYPVANERVLKIDVGDTGAVKLNDVFHAPGLKRNLVSVSQITDSGKYILFGPNDMKILDNVKNISIDAVLTGEKKGSLFVMAVGEAYVKKTSQTDSATIWHARLGHLGYQLLQQICSKKLVDGLPALQNIHEDVVCQGCQFGKSHRLPFKR</sequence>
<evidence type="ECO:0000259" key="3">
    <source>
        <dbReference type="Pfam" id="PF22936"/>
    </source>
</evidence>
<evidence type="ECO:0000313" key="4">
    <source>
        <dbReference type="EMBL" id="KAH0773542.1"/>
    </source>
</evidence>
<accession>A0ABQ7VYG1</accession>
<evidence type="ECO:0000259" key="2">
    <source>
        <dbReference type="Pfam" id="PF13976"/>
    </source>
</evidence>
<feature type="domain" description="Retrovirus-related Pol polyprotein from transposon TNT 1-94-like beta-barrel" evidence="3">
    <location>
        <begin position="81"/>
        <end position="161"/>
    </location>
</feature>
<dbReference type="PANTHER" id="PTHR47592:SF27">
    <property type="entry name" value="OS08G0421700 PROTEIN"/>
    <property type="match status" value="1"/>
</dbReference>